<dbReference type="InterPro" id="IPR013083">
    <property type="entry name" value="Znf_RING/FYVE/PHD"/>
</dbReference>
<evidence type="ECO:0000259" key="11">
    <source>
        <dbReference type="PROSITE" id="PS51292"/>
    </source>
</evidence>
<evidence type="ECO:0000256" key="4">
    <source>
        <dbReference type="ARBA" id="ARBA00022723"/>
    </source>
</evidence>
<evidence type="ECO:0000256" key="10">
    <source>
        <dbReference type="SAM" id="Phobius"/>
    </source>
</evidence>
<dbReference type="STRING" id="34508.A0A4V6A3B3"/>
<evidence type="ECO:0000256" key="3">
    <source>
        <dbReference type="ARBA" id="ARBA00022692"/>
    </source>
</evidence>
<dbReference type="PROSITE" id="PS51257">
    <property type="entry name" value="PROKAR_LIPOPROTEIN"/>
    <property type="match status" value="1"/>
</dbReference>
<reference evidence="12 13" key="1">
    <citation type="journal article" date="2015" name="Genome Biol.">
        <title>Comparative genomics of Steinernema reveals deeply conserved gene regulatory networks.</title>
        <authorList>
            <person name="Dillman A.R."/>
            <person name="Macchietto M."/>
            <person name="Porter C.F."/>
            <person name="Rogers A."/>
            <person name="Williams B."/>
            <person name="Antoshechkin I."/>
            <person name="Lee M.M."/>
            <person name="Goodwin Z."/>
            <person name="Lu X."/>
            <person name="Lewis E.E."/>
            <person name="Goodrich-Blair H."/>
            <person name="Stock S.P."/>
            <person name="Adams B.J."/>
            <person name="Sternberg P.W."/>
            <person name="Mortazavi A."/>
        </authorList>
    </citation>
    <scope>NUCLEOTIDE SEQUENCE [LARGE SCALE GENOMIC DNA]</scope>
    <source>
        <strain evidence="12 13">ALL</strain>
    </source>
</reference>
<evidence type="ECO:0000256" key="8">
    <source>
        <dbReference type="ARBA" id="ARBA00022989"/>
    </source>
</evidence>
<keyword evidence="3 10" id="KW-0812">Transmembrane</keyword>
<proteinExistence type="predicted"/>
<dbReference type="SMART" id="SM00744">
    <property type="entry name" value="RINGv"/>
    <property type="match status" value="1"/>
</dbReference>
<dbReference type="Proteomes" id="UP000298663">
    <property type="component" value="Unassembled WGS sequence"/>
</dbReference>
<evidence type="ECO:0000256" key="7">
    <source>
        <dbReference type="ARBA" id="ARBA00022833"/>
    </source>
</evidence>
<dbReference type="EMBL" id="AZBU02000004">
    <property type="protein sequence ID" value="TKR82495.1"/>
    <property type="molecule type" value="Genomic_DNA"/>
</dbReference>
<evidence type="ECO:0000313" key="13">
    <source>
        <dbReference type="Proteomes" id="UP000298663"/>
    </source>
</evidence>
<dbReference type="InterPro" id="IPR011016">
    <property type="entry name" value="Znf_RING-CH"/>
</dbReference>
<keyword evidence="5" id="KW-0863">Zinc-finger</keyword>
<dbReference type="PROSITE" id="PS51292">
    <property type="entry name" value="ZF_RING_CH"/>
    <property type="match status" value="1"/>
</dbReference>
<evidence type="ECO:0000256" key="9">
    <source>
        <dbReference type="ARBA" id="ARBA00023136"/>
    </source>
</evidence>
<evidence type="ECO:0000256" key="1">
    <source>
        <dbReference type="ARBA" id="ARBA00004141"/>
    </source>
</evidence>
<gene>
    <name evidence="12" type="ORF">L596_016215</name>
</gene>
<sequence>MTAKAMAKSVENNVASLGFTTSCFCGFGSTGSAKEVEDGIRHETPICRICLMEDGKLVKPCACSGSIGYVHRDCLYRWLTVSKKGEVREECELCQNKFSSQGTMCLPLIKWTPPKTGCEVLMVSCGILGLTFSLLYVALLLDDRSFFDRVFKKHLAPEVADFAYLLLAGLLLVGIIFLSCIGLHGVFSYLWKQRVPKFVDNPLHGV</sequence>
<dbReference type="CDD" id="cd16495">
    <property type="entry name" value="RING_CH-C4HC3_MARCH"/>
    <property type="match status" value="1"/>
</dbReference>
<dbReference type="SUPFAM" id="SSF57850">
    <property type="entry name" value="RING/U-box"/>
    <property type="match status" value="1"/>
</dbReference>
<dbReference type="GO" id="GO:0016020">
    <property type="term" value="C:membrane"/>
    <property type="evidence" value="ECO:0007669"/>
    <property type="project" value="UniProtKB-SubCell"/>
</dbReference>
<keyword evidence="13" id="KW-1185">Reference proteome</keyword>
<evidence type="ECO:0000256" key="6">
    <source>
        <dbReference type="ARBA" id="ARBA00022786"/>
    </source>
</evidence>
<evidence type="ECO:0000256" key="5">
    <source>
        <dbReference type="ARBA" id="ARBA00022771"/>
    </source>
</evidence>
<keyword evidence="7" id="KW-0862">Zinc</keyword>
<dbReference type="OrthoDB" id="264354at2759"/>
<evidence type="ECO:0000313" key="12">
    <source>
        <dbReference type="EMBL" id="TKR82495.1"/>
    </source>
</evidence>
<feature type="transmembrane region" description="Helical" evidence="10">
    <location>
        <begin position="120"/>
        <end position="141"/>
    </location>
</feature>
<reference evidence="12 13" key="2">
    <citation type="journal article" date="2019" name="G3 (Bethesda)">
        <title>Hybrid Assembly of the Genome of the Entomopathogenic Nematode Steinernema carpocapsae Identifies the X-Chromosome.</title>
        <authorList>
            <person name="Serra L."/>
            <person name="Macchietto M."/>
            <person name="Macias-Munoz A."/>
            <person name="McGill C.J."/>
            <person name="Rodriguez I.M."/>
            <person name="Rodriguez B."/>
            <person name="Murad R."/>
            <person name="Mortazavi A."/>
        </authorList>
    </citation>
    <scope>NUCLEOTIDE SEQUENCE [LARGE SCALE GENOMIC DNA]</scope>
    <source>
        <strain evidence="12 13">ALL</strain>
    </source>
</reference>
<protein>
    <recommendedName>
        <fullName evidence="11">RING-CH-type domain-containing protein</fullName>
    </recommendedName>
</protein>
<feature type="transmembrane region" description="Helical" evidence="10">
    <location>
        <begin position="162"/>
        <end position="191"/>
    </location>
</feature>
<dbReference type="PANTHER" id="PTHR46065">
    <property type="entry name" value="E3 UBIQUITIN-PROTEIN LIGASE MARCH 2/3 FAMILY MEMBER"/>
    <property type="match status" value="1"/>
</dbReference>
<dbReference type="GO" id="GO:0008270">
    <property type="term" value="F:zinc ion binding"/>
    <property type="evidence" value="ECO:0007669"/>
    <property type="project" value="UniProtKB-KW"/>
</dbReference>
<keyword evidence="2" id="KW-0808">Transferase</keyword>
<comment type="subcellular location">
    <subcellularLocation>
        <location evidence="1">Membrane</location>
        <topology evidence="1">Multi-pass membrane protein</topology>
    </subcellularLocation>
</comment>
<feature type="domain" description="RING-CH-type" evidence="11">
    <location>
        <begin position="39"/>
        <end position="101"/>
    </location>
</feature>
<keyword evidence="8 10" id="KW-1133">Transmembrane helix</keyword>
<dbReference type="Pfam" id="PF12906">
    <property type="entry name" value="RINGv"/>
    <property type="match status" value="1"/>
</dbReference>
<dbReference type="AlphaFoldDB" id="A0A4V6A3B3"/>
<evidence type="ECO:0000256" key="2">
    <source>
        <dbReference type="ARBA" id="ARBA00022679"/>
    </source>
</evidence>
<keyword evidence="4" id="KW-0479">Metal-binding</keyword>
<comment type="caution">
    <text evidence="12">The sequence shown here is derived from an EMBL/GenBank/DDBJ whole genome shotgun (WGS) entry which is preliminary data.</text>
</comment>
<organism evidence="12 13">
    <name type="scientific">Steinernema carpocapsae</name>
    <name type="common">Entomopathogenic nematode</name>
    <dbReference type="NCBI Taxonomy" id="34508"/>
    <lineage>
        <taxon>Eukaryota</taxon>
        <taxon>Metazoa</taxon>
        <taxon>Ecdysozoa</taxon>
        <taxon>Nematoda</taxon>
        <taxon>Chromadorea</taxon>
        <taxon>Rhabditida</taxon>
        <taxon>Tylenchina</taxon>
        <taxon>Panagrolaimomorpha</taxon>
        <taxon>Strongyloidoidea</taxon>
        <taxon>Steinernematidae</taxon>
        <taxon>Steinernema</taxon>
    </lineage>
</organism>
<dbReference type="Gene3D" id="3.30.40.10">
    <property type="entry name" value="Zinc/RING finger domain, C3HC4 (zinc finger)"/>
    <property type="match status" value="1"/>
</dbReference>
<accession>A0A4V6A3B3</accession>
<dbReference type="PANTHER" id="PTHR46065:SF3">
    <property type="entry name" value="FI20425P1"/>
    <property type="match status" value="1"/>
</dbReference>
<keyword evidence="9 10" id="KW-0472">Membrane</keyword>
<dbReference type="GO" id="GO:0016740">
    <property type="term" value="F:transferase activity"/>
    <property type="evidence" value="ECO:0007669"/>
    <property type="project" value="UniProtKB-KW"/>
</dbReference>
<name>A0A4V6A3B3_STECR</name>
<keyword evidence="6" id="KW-0833">Ubl conjugation pathway</keyword>